<dbReference type="InterPro" id="IPR007110">
    <property type="entry name" value="Ig-like_dom"/>
</dbReference>
<feature type="chain" id="PRO_5044651558" evidence="11">
    <location>
        <begin position="26"/>
        <end position="638"/>
    </location>
</feature>
<evidence type="ECO:0000256" key="2">
    <source>
        <dbReference type="ARBA" id="ARBA00022729"/>
    </source>
</evidence>
<keyword evidence="10" id="KW-0472">Membrane</keyword>
<feature type="compositionally biased region" description="Low complexity" evidence="9">
    <location>
        <begin position="480"/>
        <end position="496"/>
    </location>
</feature>
<dbReference type="SMART" id="SM00409">
    <property type="entry name" value="IG"/>
    <property type="match status" value="3"/>
</dbReference>
<evidence type="ECO:0000256" key="6">
    <source>
        <dbReference type="ARBA" id="ARBA00023157"/>
    </source>
</evidence>
<feature type="domain" description="TIR" evidence="12">
    <location>
        <begin position="397"/>
        <end position="620"/>
    </location>
</feature>
<keyword evidence="2 11" id="KW-0732">Signal</keyword>
<dbReference type="Proteomes" id="UP000515150">
    <property type="component" value="Chromosome 21"/>
</dbReference>
<reference evidence="15 16" key="1">
    <citation type="submission" date="2025-04" db="UniProtKB">
        <authorList>
            <consortium name="RefSeq"/>
        </authorList>
    </citation>
    <scope>IDENTIFICATION</scope>
</reference>
<dbReference type="PROSITE" id="PS50104">
    <property type="entry name" value="TIR"/>
    <property type="match status" value="1"/>
</dbReference>
<dbReference type="GO" id="GO:0004908">
    <property type="term" value="F:interleukin-1 receptor activity"/>
    <property type="evidence" value="ECO:0007669"/>
    <property type="project" value="InterPro"/>
</dbReference>
<dbReference type="InterPro" id="IPR035897">
    <property type="entry name" value="Toll_tir_struct_dom_sf"/>
</dbReference>
<dbReference type="SUPFAM" id="SSF52200">
    <property type="entry name" value="Toll/Interleukin receptor TIR domain"/>
    <property type="match status" value="1"/>
</dbReference>
<evidence type="ECO:0000313" key="16">
    <source>
        <dbReference type="RefSeq" id="XP_055361158.1"/>
    </source>
</evidence>
<keyword evidence="8" id="KW-0393">Immunoglobulin domain</keyword>
<gene>
    <name evidence="15 16" type="primary">LOC114847511</name>
</gene>
<dbReference type="RefSeq" id="XP_028993172.1">
    <property type="nucleotide sequence ID" value="XM_029137339.3"/>
</dbReference>
<dbReference type="InterPro" id="IPR036179">
    <property type="entry name" value="Ig-like_dom_sf"/>
</dbReference>
<evidence type="ECO:0000313" key="15">
    <source>
        <dbReference type="RefSeq" id="XP_028993172.1"/>
    </source>
</evidence>
<organism evidence="14 15">
    <name type="scientific">Betta splendens</name>
    <name type="common">Siamese fighting fish</name>
    <dbReference type="NCBI Taxonomy" id="158456"/>
    <lineage>
        <taxon>Eukaryota</taxon>
        <taxon>Metazoa</taxon>
        <taxon>Chordata</taxon>
        <taxon>Craniata</taxon>
        <taxon>Vertebrata</taxon>
        <taxon>Euteleostomi</taxon>
        <taxon>Actinopterygii</taxon>
        <taxon>Neopterygii</taxon>
        <taxon>Teleostei</taxon>
        <taxon>Neoteleostei</taxon>
        <taxon>Acanthomorphata</taxon>
        <taxon>Anabantaria</taxon>
        <taxon>Anabantiformes</taxon>
        <taxon>Anabantoidei</taxon>
        <taxon>Osphronemidae</taxon>
        <taxon>Betta</taxon>
    </lineage>
</organism>
<evidence type="ECO:0000256" key="7">
    <source>
        <dbReference type="ARBA" id="ARBA00023180"/>
    </source>
</evidence>
<name>A0A6P7LFV2_BETSP</name>
<dbReference type="GO" id="GO:0016787">
    <property type="term" value="F:hydrolase activity"/>
    <property type="evidence" value="ECO:0007669"/>
    <property type="project" value="UniProtKB-KW"/>
</dbReference>
<dbReference type="SUPFAM" id="SSF48726">
    <property type="entry name" value="Immunoglobulin"/>
    <property type="match status" value="2"/>
</dbReference>
<dbReference type="Gene3D" id="2.60.40.10">
    <property type="entry name" value="Immunoglobulins"/>
    <property type="match status" value="3"/>
</dbReference>
<evidence type="ECO:0000256" key="4">
    <source>
        <dbReference type="ARBA" id="ARBA00022801"/>
    </source>
</evidence>
<evidence type="ECO:0000256" key="5">
    <source>
        <dbReference type="ARBA" id="ARBA00023027"/>
    </source>
</evidence>
<keyword evidence="4" id="KW-0378">Hydrolase</keyword>
<accession>A0A6P7LFV2</accession>
<keyword evidence="6" id="KW-1015">Disulfide bond</keyword>
<dbReference type="InterPro" id="IPR003599">
    <property type="entry name" value="Ig_sub"/>
</dbReference>
<feature type="domain" description="Ig-like" evidence="13">
    <location>
        <begin position="135"/>
        <end position="225"/>
    </location>
</feature>
<keyword evidence="14" id="KW-1185">Reference proteome</keyword>
<feature type="signal peptide" evidence="11">
    <location>
        <begin position="1"/>
        <end position="25"/>
    </location>
</feature>
<dbReference type="InterPro" id="IPR013783">
    <property type="entry name" value="Ig-like_fold"/>
</dbReference>
<dbReference type="Gene3D" id="3.40.50.10140">
    <property type="entry name" value="Toll/interleukin-1 receptor homology (TIR) domain"/>
    <property type="match status" value="1"/>
</dbReference>
<dbReference type="PANTHER" id="PTHR11890">
    <property type="entry name" value="INTERLEUKIN-1 RECEPTOR FAMILY MEMBER"/>
    <property type="match status" value="1"/>
</dbReference>
<keyword evidence="10" id="KW-1133">Transmembrane helix</keyword>
<keyword evidence="5" id="KW-0520">NAD</keyword>
<evidence type="ECO:0000256" key="10">
    <source>
        <dbReference type="SAM" id="Phobius"/>
    </source>
</evidence>
<evidence type="ECO:0000256" key="9">
    <source>
        <dbReference type="SAM" id="MobiDB-lite"/>
    </source>
</evidence>
<dbReference type="PRINTS" id="PR01537">
    <property type="entry name" value="INTRLKN1R1F"/>
</dbReference>
<dbReference type="GeneID" id="114847511"/>
<feature type="compositionally biased region" description="Basic and acidic residues" evidence="9">
    <location>
        <begin position="497"/>
        <end position="514"/>
    </location>
</feature>
<dbReference type="KEGG" id="bspl:114847511"/>
<dbReference type="RefSeq" id="XP_055361158.1">
    <property type="nucleotide sequence ID" value="XM_055505183.1"/>
</dbReference>
<evidence type="ECO:0000313" key="14">
    <source>
        <dbReference type="Proteomes" id="UP000515150"/>
    </source>
</evidence>
<evidence type="ECO:0000259" key="12">
    <source>
        <dbReference type="PROSITE" id="PS50104"/>
    </source>
</evidence>
<dbReference type="AlphaFoldDB" id="A0A6P7LFV2"/>
<dbReference type="InterPro" id="IPR004074">
    <property type="entry name" value="IL-1_rcpt_I/II-typ"/>
</dbReference>
<dbReference type="PROSITE" id="PS50835">
    <property type="entry name" value="IG_LIKE"/>
    <property type="match status" value="1"/>
</dbReference>
<evidence type="ECO:0000256" key="8">
    <source>
        <dbReference type="ARBA" id="ARBA00023319"/>
    </source>
</evidence>
<evidence type="ECO:0000256" key="11">
    <source>
        <dbReference type="SAM" id="SignalP"/>
    </source>
</evidence>
<dbReference type="Pfam" id="PF01582">
    <property type="entry name" value="TIR"/>
    <property type="match status" value="1"/>
</dbReference>
<proteinExistence type="inferred from homology"/>
<dbReference type="OrthoDB" id="6132459at2759"/>
<protein>
    <submittedName>
        <fullName evidence="15 16">Interleukin-1 receptor-like 2</fullName>
    </submittedName>
</protein>
<dbReference type="PANTHER" id="PTHR11890:SF3">
    <property type="entry name" value="INTERLEUKIN-1 RECEPTOR TYPE 2"/>
    <property type="match status" value="1"/>
</dbReference>
<dbReference type="InterPro" id="IPR015621">
    <property type="entry name" value="IL-1_rcpt_fam"/>
</dbReference>
<dbReference type="InParanoid" id="A0A6P7LFV2"/>
<feature type="region of interest" description="Disordered" evidence="9">
    <location>
        <begin position="476"/>
        <end position="515"/>
    </location>
</feature>
<feature type="transmembrane region" description="Helical" evidence="10">
    <location>
        <begin position="348"/>
        <end position="373"/>
    </location>
</feature>
<evidence type="ECO:0000256" key="3">
    <source>
        <dbReference type="ARBA" id="ARBA00022737"/>
    </source>
</evidence>
<keyword evidence="7" id="KW-0325">Glycoprotein</keyword>
<comment type="similarity">
    <text evidence="1">Belongs to the interleukin-1 receptor family.</text>
</comment>
<dbReference type="InterPro" id="IPR000157">
    <property type="entry name" value="TIR_dom"/>
</dbReference>
<sequence length="638" mass="72821">MGWRSSPEGLLILLRLCGICTVVVLENCTDYKTQFERVFSVPGDMAMLNSTIVAPDVFDFRTIPYSITWYVTKTGQEMSNQTGRILIRGETLWFLNVTLDDDGEYETILRTPFWCYKQATKLVVNLTVTGECGRPLRSNQPLTSGVSDRLACPLPDYITKLRSYNITTSLVWYRGCDPIEDGQAYTYSDLELMISRVKDQDDTFFTCTLKFTLGGITGSVSETIQAEFIKEYSLVPQMHEPANEVIKAQLGSSFSKRCLVFVPGTENGFVDIFWFNGTTLVSPSERVFVSEQRMWRQEVPSSGTWLERQLTFTELKEKDFHTNYTCQAYSFRGHPKGNFILLPAEPDITIPIGSVLGCVMILFIISTILYYTFKVDIVLQFRTAFPHFYVNKDLDGKLYDAYVAYPEHCAVGFSQEVEKFALHTLPQVLENACGYKLFIAGRDCLPGQAIIDSVEENIQASRRLLLLYTASTFTSKRHTSSTSSNNNNIISNNNLNSDRKTNDDSHSTSYKENDDIYPDSRQQIECVAGMHRALLEGSLKVILVEMEQISPAQLALFPESVRHLRKKQGAVCWWKNTKKQQRWRTCSKSREDEDKCGQDTQWSPSTSPSSRFWKEMRYHMPVRGKRVMYPEKTALLNV</sequence>
<keyword evidence="10" id="KW-0812">Transmembrane</keyword>
<evidence type="ECO:0000256" key="1">
    <source>
        <dbReference type="ARBA" id="ARBA00009752"/>
    </source>
</evidence>
<evidence type="ECO:0000259" key="13">
    <source>
        <dbReference type="PROSITE" id="PS50835"/>
    </source>
</evidence>
<dbReference type="PRINTS" id="PR01536">
    <property type="entry name" value="INTRLKN1R12F"/>
</dbReference>
<keyword evidence="3" id="KW-0677">Repeat</keyword>
<dbReference type="SMART" id="SM00255">
    <property type="entry name" value="TIR"/>
    <property type="match status" value="1"/>
</dbReference>